<dbReference type="InterPro" id="IPR050129">
    <property type="entry name" value="Zn_alcohol_dh"/>
</dbReference>
<proteinExistence type="predicted"/>
<keyword evidence="1" id="KW-0560">Oxidoreductase</keyword>
<evidence type="ECO:0008006" key="6">
    <source>
        <dbReference type="Google" id="ProtNLM"/>
    </source>
</evidence>
<dbReference type="EMBL" id="QYTW02000001">
    <property type="protein sequence ID" value="RST61734.1"/>
    <property type="molecule type" value="Genomic_DNA"/>
</dbReference>
<protein>
    <recommendedName>
        <fullName evidence="6">Alcohol dehydrogenase</fullName>
    </recommendedName>
</protein>
<dbReference type="Proteomes" id="UP000287296">
    <property type="component" value="Unassembled WGS sequence"/>
</dbReference>
<comment type="caution">
    <text evidence="4">The sequence shown here is derived from an EMBL/GenBank/DDBJ whole genome shotgun (WGS) entry which is preliminary data.</text>
</comment>
<evidence type="ECO:0000256" key="1">
    <source>
        <dbReference type="ARBA" id="ARBA00023002"/>
    </source>
</evidence>
<dbReference type="Gene3D" id="3.40.50.720">
    <property type="entry name" value="NAD(P)-binding Rossmann-like Domain"/>
    <property type="match status" value="1"/>
</dbReference>
<feature type="domain" description="Alcohol dehydrogenase-like N-terminal" evidence="3">
    <location>
        <begin position="20"/>
        <end position="130"/>
    </location>
</feature>
<evidence type="ECO:0000259" key="2">
    <source>
        <dbReference type="Pfam" id="PF00107"/>
    </source>
</evidence>
<name>A0A429XEC4_SIMTE</name>
<dbReference type="Gene3D" id="3.90.180.10">
    <property type="entry name" value="Medium-chain alcohol dehydrogenases, catalytic domain"/>
    <property type="match status" value="1"/>
</dbReference>
<dbReference type="Pfam" id="PF08240">
    <property type="entry name" value="ADH_N"/>
    <property type="match status" value="1"/>
</dbReference>
<evidence type="ECO:0000259" key="3">
    <source>
        <dbReference type="Pfam" id="PF08240"/>
    </source>
</evidence>
<accession>A0A429XEC4</accession>
<gene>
    <name evidence="4" type="ORF">D5F11_002340</name>
</gene>
<feature type="domain" description="Alcohol dehydrogenase-like C-terminal" evidence="2">
    <location>
        <begin position="171"/>
        <end position="291"/>
    </location>
</feature>
<dbReference type="RefSeq" id="WP_120115673.1">
    <property type="nucleotide sequence ID" value="NZ_QYTW02000001.1"/>
</dbReference>
<dbReference type="GO" id="GO:0016491">
    <property type="term" value="F:oxidoreductase activity"/>
    <property type="evidence" value="ECO:0007669"/>
    <property type="project" value="UniProtKB-KW"/>
</dbReference>
<dbReference type="AlphaFoldDB" id="A0A429XEC4"/>
<dbReference type="SUPFAM" id="SSF50129">
    <property type="entry name" value="GroES-like"/>
    <property type="match status" value="1"/>
</dbReference>
<dbReference type="InterPro" id="IPR011032">
    <property type="entry name" value="GroES-like_sf"/>
</dbReference>
<sequence length="330" mass="36389">MTEVPEKIEIKEIPKPVLKSGEVLVKVEYSGICGSDLHAYKNSKGYEFVEFPRILGHEISGIVVETFNGEYKDLKNERVVAEAIYFCGECENCCNGRTNICVDVEVMGLHFNGGMAEYVKCKAELLQRIPAEVPSILAALAEPMSVAIHAVETMSHVKKGDNVWVQGTGIIGFLVGLVCKNIGANVVISGLSQDKENRLIHASLFGMVPYVENESPPSVEKVDVLFECSGSPKGAESGVKRVKKGGDLVFVALYEKDINIPLNLAVRNEIRLLTTYSCKSNEYDQALKIINRYQKELLGLITIYPLYKVESAFKEALTQKNLKPLLKISG</sequence>
<dbReference type="Pfam" id="PF00107">
    <property type="entry name" value="ADH_zinc_N"/>
    <property type="match status" value="1"/>
</dbReference>
<dbReference type="SUPFAM" id="SSF51735">
    <property type="entry name" value="NAD(P)-binding Rossmann-fold domains"/>
    <property type="match status" value="1"/>
</dbReference>
<dbReference type="OrthoDB" id="9770238at2"/>
<evidence type="ECO:0000313" key="5">
    <source>
        <dbReference type="Proteomes" id="UP000287296"/>
    </source>
</evidence>
<dbReference type="InterPro" id="IPR036291">
    <property type="entry name" value="NAD(P)-bd_dom_sf"/>
</dbReference>
<organism evidence="4 5">
    <name type="scientific">Siminovitchia terrae</name>
    <name type="common">Bacillus terrae</name>
    <dbReference type="NCBI Taxonomy" id="1914933"/>
    <lineage>
        <taxon>Bacteria</taxon>
        <taxon>Bacillati</taxon>
        <taxon>Bacillota</taxon>
        <taxon>Bacilli</taxon>
        <taxon>Bacillales</taxon>
        <taxon>Bacillaceae</taxon>
        <taxon>Siminovitchia</taxon>
    </lineage>
</organism>
<evidence type="ECO:0000313" key="4">
    <source>
        <dbReference type="EMBL" id="RST61734.1"/>
    </source>
</evidence>
<dbReference type="PANTHER" id="PTHR43401:SF2">
    <property type="entry name" value="L-THREONINE 3-DEHYDROGENASE"/>
    <property type="match status" value="1"/>
</dbReference>
<dbReference type="PANTHER" id="PTHR43401">
    <property type="entry name" value="L-THREONINE 3-DEHYDROGENASE"/>
    <property type="match status" value="1"/>
</dbReference>
<reference evidence="4 5" key="1">
    <citation type="submission" date="2018-12" db="EMBL/GenBank/DDBJ databases">
        <authorList>
            <person name="Sun L."/>
            <person name="Chen Z."/>
        </authorList>
    </citation>
    <scope>NUCLEOTIDE SEQUENCE [LARGE SCALE GENOMIC DNA]</scope>
    <source>
        <strain evidence="4 5">LMG 29736</strain>
    </source>
</reference>
<dbReference type="InterPro" id="IPR013154">
    <property type="entry name" value="ADH-like_N"/>
</dbReference>
<dbReference type="InterPro" id="IPR013149">
    <property type="entry name" value="ADH-like_C"/>
</dbReference>